<protein>
    <submittedName>
        <fullName evidence="2">Uncharacterized protein</fullName>
    </submittedName>
</protein>
<feature type="transmembrane region" description="Helical" evidence="1">
    <location>
        <begin position="70"/>
        <end position="89"/>
    </location>
</feature>
<sequence>MDKRDEYGFLKKYNYDRTLDYPVKKSSLNIKKIVLYTLLILTIILSISSMSLSGYIAWNQFLSDPAWLKIYKTSLAVIFSPIYLSFMFIKSIIFRTPN</sequence>
<evidence type="ECO:0000313" key="2">
    <source>
        <dbReference type="EMBL" id="QHT29055.1"/>
    </source>
</evidence>
<evidence type="ECO:0000256" key="1">
    <source>
        <dbReference type="SAM" id="Phobius"/>
    </source>
</evidence>
<reference evidence="2" key="1">
    <citation type="journal article" date="2020" name="Nature">
        <title>Giant virus diversity and host interactions through global metagenomics.</title>
        <authorList>
            <person name="Schulz F."/>
            <person name="Roux S."/>
            <person name="Paez-Espino D."/>
            <person name="Jungbluth S."/>
            <person name="Walsh D.A."/>
            <person name="Denef V.J."/>
            <person name="McMahon K.D."/>
            <person name="Konstantinidis K.T."/>
            <person name="Eloe-Fadrosh E.A."/>
            <person name="Kyrpides N.C."/>
            <person name="Woyke T."/>
        </authorList>
    </citation>
    <scope>NUCLEOTIDE SEQUENCE</scope>
    <source>
        <strain evidence="2">GVMAG-M-3300001351-8</strain>
    </source>
</reference>
<feature type="transmembrane region" description="Helical" evidence="1">
    <location>
        <begin position="33"/>
        <end position="58"/>
    </location>
</feature>
<keyword evidence="1" id="KW-0812">Transmembrane</keyword>
<organism evidence="2">
    <name type="scientific">viral metagenome</name>
    <dbReference type="NCBI Taxonomy" id="1070528"/>
    <lineage>
        <taxon>unclassified sequences</taxon>
        <taxon>metagenomes</taxon>
        <taxon>organismal metagenomes</taxon>
    </lineage>
</organism>
<dbReference type="EMBL" id="MN738867">
    <property type="protein sequence ID" value="QHT29055.1"/>
    <property type="molecule type" value="Genomic_DNA"/>
</dbReference>
<proteinExistence type="predicted"/>
<keyword evidence="1" id="KW-1133">Transmembrane helix</keyword>
<accession>A0A6C0ENX7</accession>
<keyword evidence="1" id="KW-0472">Membrane</keyword>
<name>A0A6C0ENX7_9ZZZZ</name>
<dbReference type="AlphaFoldDB" id="A0A6C0ENX7"/>